<dbReference type="InterPro" id="IPR001763">
    <property type="entry name" value="Rhodanese-like_dom"/>
</dbReference>
<dbReference type="PROSITE" id="PS00380">
    <property type="entry name" value="RHODANESE_1"/>
    <property type="match status" value="1"/>
</dbReference>
<keyword evidence="6" id="KW-1185">Reference proteome</keyword>
<name>A0A5E3ZXZ6_9ACTN</name>
<organism evidence="5 6">
    <name type="scientific">Lawsonella clevelandensis</name>
    <dbReference type="NCBI Taxonomy" id="1528099"/>
    <lineage>
        <taxon>Bacteria</taxon>
        <taxon>Bacillati</taxon>
        <taxon>Actinomycetota</taxon>
        <taxon>Actinomycetes</taxon>
        <taxon>Mycobacteriales</taxon>
        <taxon>Lawsonellaceae</taxon>
        <taxon>Lawsonella</taxon>
    </lineage>
</organism>
<dbReference type="SMART" id="SM00450">
    <property type="entry name" value="RHOD"/>
    <property type="match status" value="2"/>
</dbReference>
<accession>A0A5E3ZXZ6</accession>
<evidence type="ECO:0000256" key="1">
    <source>
        <dbReference type="ARBA" id="ARBA00022737"/>
    </source>
</evidence>
<feature type="domain" description="Rhodanese" evidence="4">
    <location>
        <begin position="203"/>
        <end position="322"/>
    </location>
</feature>
<reference evidence="5 6" key="1">
    <citation type="submission" date="2019-04" db="EMBL/GenBank/DDBJ databases">
        <authorList>
            <person name="Seth-Smith MB H."/>
            <person name="Seth-Smith H."/>
        </authorList>
    </citation>
    <scope>NUCLEOTIDE SEQUENCE [LARGE SCALE GENOMIC DNA]</scope>
    <source>
        <strain evidence="5">USB-603019</strain>
    </source>
</reference>
<comment type="catalytic activity">
    <reaction evidence="2">
        <text>thiosulfate + hydrogen cyanide = thiocyanate + sulfite + 2 H(+)</text>
        <dbReference type="Rhea" id="RHEA:16881"/>
        <dbReference type="ChEBI" id="CHEBI:15378"/>
        <dbReference type="ChEBI" id="CHEBI:17359"/>
        <dbReference type="ChEBI" id="CHEBI:18022"/>
        <dbReference type="ChEBI" id="CHEBI:18407"/>
        <dbReference type="ChEBI" id="CHEBI:33542"/>
        <dbReference type="EC" id="2.8.1.1"/>
    </reaction>
</comment>
<dbReference type="PANTHER" id="PTHR43855">
    <property type="entry name" value="THIOSULFATE SULFURTRANSFERASE"/>
    <property type="match status" value="1"/>
</dbReference>
<proteinExistence type="predicted"/>
<dbReference type="PANTHER" id="PTHR43855:SF1">
    <property type="entry name" value="THIOSULFATE SULFURTRANSFERASE"/>
    <property type="match status" value="1"/>
</dbReference>
<dbReference type="AlphaFoldDB" id="A0A5E3ZXZ6"/>
<dbReference type="InterPro" id="IPR001307">
    <property type="entry name" value="Thiosulphate_STrfase_CS"/>
</dbReference>
<gene>
    <name evidence="5" type="primary">sseA</name>
    <name evidence="5" type="ORF">LC603019_01258</name>
</gene>
<dbReference type="PROSITE" id="PS00683">
    <property type="entry name" value="RHODANESE_2"/>
    <property type="match status" value="1"/>
</dbReference>
<feature type="domain" description="Rhodanese" evidence="4">
    <location>
        <begin position="66"/>
        <end position="173"/>
    </location>
</feature>
<evidence type="ECO:0000313" key="6">
    <source>
        <dbReference type="Proteomes" id="UP000324288"/>
    </source>
</evidence>
<dbReference type="Gene3D" id="3.40.250.10">
    <property type="entry name" value="Rhodanese-like domain"/>
    <property type="match status" value="2"/>
</dbReference>
<keyword evidence="3 5" id="KW-0808">Transferase</keyword>
<keyword evidence="1" id="KW-0677">Repeat</keyword>
<dbReference type="PROSITE" id="PS50206">
    <property type="entry name" value="RHODANESE_3"/>
    <property type="match status" value="2"/>
</dbReference>
<evidence type="ECO:0000313" key="5">
    <source>
        <dbReference type="EMBL" id="VHO01252.1"/>
    </source>
</evidence>
<protein>
    <recommendedName>
        <fullName evidence="3">Sulfurtransferase</fullName>
    </recommendedName>
</protein>
<evidence type="ECO:0000259" key="4">
    <source>
        <dbReference type="PROSITE" id="PS50206"/>
    </source>
</evidence>
<evidence type="ECO:0000256" key="2">
    <source>
        <dbReference type="ARBA" id="ARBA00047549"/>
    </source>
</evidence>
<dbReference type="GO" id="GO:0004792">
    <property type="term" value="F:thiosulfate-cyanide sulfurtransferase activity"/>
    <property type="evidence" value="ECO:0007669"/>
    <property type="project" value="UniProtKB-EC"/>
</dbReference>
<dbReference type="CDD" id="cd01448">
    <property type="entry name" value="TST_Repeat_1"/>
    <property type="match status" value="1"/>
</dbReference>
<dbReference type="Proteomes" id="UP000324288">
    <property type="component" value="Chromosome"/>
</dbReference>
<dbReference type="CDD" id="cd01449">
    <property type="entry name" value="TST_Repeat_2"/>
    <property type="match status" value="1"/>
</dbReference>
<dbReference type="InterPro" id="IPR051126">
    <property type="entry name" value="Thiosulfate_sulfurtransferase"/>
</dbReference>
<dbReference type="Pfam" id="PF00581">
    <property type="entry name" value="Rhodanese"/>
    <property type="match status" value="2"/>
</dbReference>
<dbReference type="SUPFAM" id="SSF52821">
    <property type="entry name" value="Rhodanese/Cell cycle control phosphatase"/>
    <property type="match status" value="2"/>
</dbReference>
<dbReference type="EMBL" id="LR584267">
    <property type="protein sequence ID" value="VHO01252.1"/>
    <property type="molecule type" value="Genomic_DNA"/>
</dbReference>
<dbReference type="InterPro" id="IPR036873">
    <property type="entry name" value="Rhodanese-like_dom_sf"/>
</dbReference>
<sequence length="340" mass="38707">MGGGVPFIRQSAPRKTRMTGENYFAPCNFMPEEDSVPAPYDLNPRFNDYAHPERLVSTEWLAEHLDYPGLRILECNEDGLLYDIGHVPGALRLDWRKDLFDPNIRDFINGQHFASLMRHLGIRQNDTIVLYGDKSNWWAAYALWVFSLFGHADVRLLDGGRDAWFLEERPTSFAVRTYPESDYPIVERHDDNRRVYRQDVLAALGSSLIIDARSRDEYVGNTLSPHLSSAVSRRGHIPTAFNIPWNRAVGPDSRFLPRTTLEDIYDGVCSPDDERDVITYCTMGEQASHTWFVLTYLLGCDCAYNYDGSWSEWGTAVRMPIVQGTAPGSVPFPLPLSARH</sequence>
<evidence type="ECO:0000256" key="3">
    <source>
        <dbReference type="RuleBase" id="RU000507"/>
    </source>
</evidence>